<dbReference type="Proteomes" id="UP001519460">
    <property type="component" value="Unassembled WGS sequence"/>
</dbReference>
<dbReference type="AlphaFoldDB" id="A0ABD0LFY0"/>
<accession>A0ABD0LFY0</accession>
<comment type="caution">
    <text evidence="1">The sequence shown here is derived from an EMBL/GenBank/DDBJ whole genome shotgun (WGS) entry which is preliminary data.</text>
</comment>
<gene>
    <name evidence="1" type="ORF">BaRGS_00010316</name>
</gene>
<proteinExistence type="predicted"/>
<evidence type="ECO:0000313" key="1">
    <source>
        <dbReference type="EMBL" id="KAK7498362.1"/>
    </source>
</evidence>
<evidence type="ECO:0000313" key="2">
    <source>
        <dbReference type="Proteomes" id="UP001519460"/>
    </source>
</evidence>
<feature type="non-terminal residue" evidence="1">
    <location>
        <position position="1"/>
    </location>
</feature>
<reference evidence="1 2" key="1">
    <citation type="journal article" date="2023" name="Sci. Data">
        <title>Genome assembly of the Korean intertidal mud-creeper Batillaria attramentaria.</title>
        <authorList>
            <person name="Patra A.K."/>
            <person name="Ho P.T."/>
            <person name="Jun S."/>
            <person name="Lee S.J."/>
            <person name="Kim Y."/>
            <person name="Won Y.J."/>
        </authorList>
    </citation>
    <scope>NUCLEOTIDE SEQUENCE [LARGE SCALE GENOMIC DNA]</scope>
    <source>
        <strain evidence="1">Wonlab-2016</strain>
    </source>
</reference>
<dbReference type="EMBL" id="JACVVK020000051">
    <property type="protein sequence ID" value="KAK7498362.1"/>
    <property type="molecule type" value="Genomic_DNA"/>
</dbReference>
<keyword evidence="2" id="KW-1185">Reference proteome</keyword>
<organism evidence="1 2">
    <name type="scientific">Batillaria attramentaria</name>
    <dbReference type="NCBI Taxonomy" id="370345"/>
    <lineage>
        <taxon>Eukaryota</taxon>
        <taxon>Metazoa</taxon>
        <taxon>Spiralia</taxon>
        <taxon>Lophotrochozoa</taxon>
        <taxon>Mollusca</taxon>
        <taxon>Gastropoda</taxon>
        <taxon>Caenogastropoda</taxon>
        <taxon>Sorbeoconcha</taxon>
        <taxon>Cerithioidea</taxon>
        <taxon>Batillariidae</taxon>
        <taxon>Batillaria</taxon>
    </lineage>
</organism>
<protein>
    <submittedName>
        <fullName evidence="1">Uncharacterized protein</fullName>
    </submittedName>
</protein>
<name>A0ABD0LFY0_9CAEN</name>
<sequence>VRAHASLTTPALAFWAVERARGRGRDTGTEKSDCTERWDVDGASDKRKHFDFFWNACVWLRCSKNTSCRAVIAPAFDFGRRKLRGVECAFYNSSLHVAAAEGRVEVLSHGSNYRLSSQQEARKALPCLQRTQTSFEAV</sequence>